<dbReference type="Proteomes" id="UP000648535">
    <property type="component" value="Unassembled WGS sequence"/>
</dbReference>
<keyword evidence="2" id="KW-0472">Membrane</keyword>
<keyword evidence="2" id="KW-0812">Transmembrane</keyword>
<name>A0A8H9L028_9MICO</name>
<evidence type="ECO:0000256" key="2">
    <source>
        <dbReference type="SAM" id="Phobius"/>
    </source>
</evidence>
<comment type="caution">
    <text evidence="3">The sequence shown here is derived from an EMBL/GenBank/DDBJ whole genome shotgun (WGS) entry which is preliminary data.</text>
</comment>
<protein>
    <submittedName>
        <fullName evidence="3">Uncharacterized protein</fullName>
    </submittedName>
</protein>
<gene>
    <name evidence="3" type="ORF">GCM10009769_08890</name>
</gene>
<accession>A0A8H9L028</accession>
<reference evidence="3" key="2">
    <citation type="submission" date="2020-09" db="EMBL/GenBank/DDBJ databases">
        <authorList>
            <person name="Sun Q."/>
            <person name="Ohkuma M."/>
        </authorList>
    </citation>
    <scope>NUCLEOTIDE SEQUENCE</scope>
    <source>
        <strain evidence="3">JCM 1480</strain>
    </source>
</reference>
<proteinExistence type="predicted"/>
<dbReference type="EMBL" id="BMOI01000002">
    <property type="protein sequence ID" value="GGK92888.1"/>
    <property type="molecule type" value="Genomic_DNA"/>
</dbReference>
<feature type="transmembrane region" description="Helical" evidence="2">
    <location>
        <begin position="65"/>
        <end position="86"/>
    </location>
</feature>
<dbReference type="InterPro" id="IPR046719">
    <property type="entry name" value="DUF6611"/>
</dbReference>
<reference evidence="3" key="1">
    <citation type="journal article" date="2014" name="Int. J. Syst. Evol. Microbiol.">
        <title>Complete genome sequence of Corynebacterium casei LMG S-19264T (=DSM 44701T), isolated from a smear-ripened cheese.</title>
        <authorList>
            <consortium name="US DOE Joint Genome Institute (JGI-PGF)"/>
            <person name="Walter F."/>
            <person name="Albersmeier A."/>
            <person name="Kalinowski J."/>
            <person name="Ruckert C."/>
        </authorList>
    </citation>
    <scope>NUCLEOTIDE SEQUENCE</scope>
    <source>
        <strain evidence="3">JCM 1480</strain>
    </source>
</reference>
<sequence length="188" mass="20179">MLRRAARVHGDPVHSPTKPLLPHAGPRDRHLHVWGREIVHPAGRTLWSSRTLVVFPPGTNTRERILLRALHAWGVAGALPALGVMAALNGSALGGTLAAAALYGSGFLVLRRATRRTRPSVRTLTVTTFHGGGRPRGHGDARLLAGSLDALVVYERAALAGTISAVEFELLWADVWSSLPETPRRGRA</sequence>
<evidence type="ECO:0000313" key="4">
    <source>
        <dbReference type="Proteomes" id="UP000648535"/>
    </source>
</evidence>
<evidence type="ECO:0000313" key="3">
    <source>
        <dbReference type="EMBL" id="GGK92888.1"/>
    </source>
</evidence>
<evidence type="ECO:0000256" key="1">
    <source>
        <dbReference type="SAM" id="MobiDB-lite"/>
    </source>
</evidence>
<feature type="transmembrane region" description="Helical" evidence="2">
    <location>
        <begin position="92"/>
        <end position="110"/>
    </location>
</feature>
<organism evidence="3 4">
    <name type="scientific">Curtobacterium luteum</name>
    <dbReference type="NCBI Taxonomy" id="33881"/>
    <lineage>
        <taxon>Bacteria</taxon>
        <taxon>Bacillati</taxon>
        <taxon>Actinomycetota</taxon>
        <taxon>Actinomycetes</taxon>
        <taxon>Micrococcales</taxon>
        <taxon>Microbacteriaceae</taxon>
        <taxon>Curtobacterium</taxon>
    </lineage>
</organism>
<dbReference type="AlphaFoldDB" id="A0A8H9L028"/>
<feature type="region of interest" description="Disordered" evidence="1">
    <location>
        <begin position="1"/>
        <end position="26"/>
    </location>
</feature>
<keyword evidence="2" id="KW-1133">Transmembrane helix</keyword>
<dbReference type="Pfam" id="PF20315">
    <property type="entry name" value="DUF6611"/>
    <property type="match status" value="1"/>
</dbReference>